<name>A0A919J5M1_9ACTN</name>
<evidence type="ECO:0000313" key="2">
    <source>
        <dbReference type="EMBL" id="GIE15281.1"/>
    </source>
</evidence>
<evidence type="ECO:0000313" key="3">
    <source>
        <dbReference type="Proteomes" id="UP000598174"/>
    </source>
</evidence>
<reference evidence="2" key="1">
    <citation type="submission" date="2021-01" db="EMBL/GenBank/DDBJ databases">
        <title>Whole genome shotgun sequence of Actinoplanes ferrugineus NBRC 15555.</title>
        <authorList>
            <person name="Komaki H."/>
            <person name="Tamura T."/>
        </authorList>
    </citation>
    <scope>NUCLEOTIDE SEQUENCE</scope>
    <source>
        <strain evidence="2">NBRC 15555</strain>
    </source>
</reference>
<evidence type="ECO:0008006" key="4">
    <source>
        <dbReference type="Google" id="ProtNLM"/>
    </source>
</evidence>
<keyword evidence="1" id="KW-0732">Signal</keyword>
<dbReference type="PROSITE" id="PS51257">
    <property type="entry name" value="PROKAR_LIPOPROTEIN"/>
    <property type="match status" value="1"/>
</dbReference>
<dbReference type="Proteomes" id="UP000598174">
    <property type="component" value="Unassembled WGS sequence"/>
</dbReference>
<organism evidence="2 3">
    <name type="scientific">Paractinoplanes ferrugineus</name>
    <dbReference type="NCBI Taxonomy" id="113564"/>
    <lineage>
        <taxon>Bacteria</taxon>
        <taxon>Bacillati</taxon>
        <taxon>Actinomycetota</taxon>
        <taxon>Actinomycetes</taxon>
        <taxon>Micromonosporales</taxon>
        <taxon>Micromonosporaceae</taxon>
        <taxon>Paractinoplanes</taxon>
    </lineage>
</organism>
<gene>
    <name evidence="2" type="ORF">Afe05nite_71210</name>
</gene>
<dbReference type="RefSeq" id="WP_203821653.1">
    <property type="nucleotide sequence ID" value="NZ_BAAABP010000080.1"/>
</dbReference>
<keyword evidence="3" id="KW-1185">Reference proteome</keyword>
<accession>A0A919J5M1</accession>
<dbReference type="EMBL" id="BOMM01000064">
    <property type="protein sequence ID" value="GIE15281.1"/>
    <property type="molecule type" value="Genomic_DNA"/>
</dbReference>
<sequence length="329" mass="33443">MSRLRPNRSPLTAGILAVLLGAGLTGCARGETAAVAAPGPAPAFGAPAATGVLAAFDDADSAATVAGDLAGLRGQEVSPSLDASVAAVNKARLVRRNQPGFRHVDPVFALPTADTGCFLVTAKLRLTGEELLLRDVSHFVRTPEGGWKLSHNVQIGPDGQAALASLGSAAAVSSTEALPAGLRERLAAQLFARTIGSGAPDTTLVASNVLLDRRFAGGWAVYSQQMQGAGMAVARTFQKAQWSDCAARTSAGTLAFVTLAVSDTITGPTASLTPAAPDMAALGRSEAVHGRRIRVARLQTFLLLVPADAAAPASLLGLADAPVSLDVTK</sequence>
<comment type="caution">
    <text evidence="2">The sequence shown here is derived from an EMBL/GenBank/DDBJ whole genome shotgun (WGS) entry which is preliminary data.</text>
</comment>
<feature type="chain" id="PRO_5037021419" description="Lipoprotein" evidence="1">
    <location>
        <begin position="31"/>
        <end position="329"/>
    </location>
</feature>
<evidence type="ECO:0000256" key="1">
    <source>
        <dbReference type="SAM" id="SignalP"/>
    </source>
</evidence>
<feature type="signal peptide" evidence="1">
    <location>
        <begin position="1"/>
        <end position="30"/>
    </location>
</feature>
<proteinExistence type="predicted"/>
<protein>
    <recommendedName>
        <fullName evidence="4">Lipoprotein</fullName>
    </recommendedName>
</protein>
<dbReference type="AlphaFoldDB" id="A0A919J5M1"/>